<accession>A0A7R9FQP9</accession>
<evidence type="ECO:0000313" key="2">
    <source>
        <dbReference type="EMBL" id="CAD7251188.1"/>
    </source>
</evidence>
<gene>
    <name evidence="2" type="ORF">DSTB1V02_LOCUS10955</name>
</gene>
<organism evidence="2">
    <name type="scientific">Darwinula stevensoni</name>
    <dbReference type="NCBI Taxonomy" id="69355"/>
    <lineage>
        <taxon>Eukaryota</taxon>
        <taxon>Metazoa</taxon>
        <taxon>Ecdysozoa</taxon>
        <taxon>Arthropoda</taxon>
        <taxon>Crustacea</taxon>
        <taxon>Oligostraca</taxon>
        <taxon>Ostracoda</taxon>
        <taxon>Podocopa</taxon>
        <taxon>Podocopida</taxon>
        <taxon>Darwinulocopina</taxon>
        <taxon>Darwinuloidea</taxon>
        <taxon>Darwinulidae</taxon>
        <taxon>Darwinula</taxon>
    </lineage>
</organism>
<proteinExistence type="predicted"/>
<dbReference type="EMBL" id="LR902867">
    <property type="protein sequence ID" value="CAD7251188.1"/>
    <property type="molecule type" value="Genomic_DNA"/>
</dbReference>
<evidence type="ECO:0000256" key="1">
    <source>
        <dbReference type="SAM" id="SignalP"/>
    </source>
</evidence>
<keyword evidence="3" id="KW-1185">Reference proteome</keyword>
<keyword evidence="1" id="KW-0732">Signal</keyword>
<evidence type="ECO:0000313" key="3">
    <source>
        <dbReference type="Proteomes" id="UP000677054"/>
    </source>
</evidence>
<sequence>MHFPRFLILIVTALVTAGYAVATPAGFAVATPAEHSPDEFRPWRHHQNHAQEYWHEDHYQPYYFHKNLRVVKPYFGNQGHHAYRTATHFGGFGRRRR</sequence>
<protein>
    <submittedName>
        <fullName evidence="2">Uncharacterized protein</fullName>
    </submittedName>
</protein>
<reference evidence="2" key="1">
    <citation type="submission" date="2020-11" db="EMBL/GenBank/DDBJ databases">
        <authorList>
            <person name="Tran Van P."/>
        </authorList>
    </citation>
    <scope>NUCLEOTIDE SEQUENCE</scope>
</reference>
<name>A0A7R9FQP9_9CRUS</name>
<dbReference type="EMBL" id="CAJPEV010003350">
    <property type="protein sequence ID" value="CAG0899554.1"/>
    <property type="molecule type" value="Genomic_DNA"/>
</dbReference>
<feature type="chain" id="PRO_5036210575" evidence="1">
    <location>
        <begin position="23"/>
        <end position="97"/>
    </location>
</feature>
<dbReference type="AlphaFoldDB" id="A0A7R9FQP9"/>
<dbReference type="Proteomes" id="UP000677054">
    <property type="component" value="Unassembled WGS sequence"/>
</dbReference>
<feature type="signal peptide" evidence="1">
    <location>
        <begin position="1"/>
        <end position="22"/>
    </location>
</feature>